<evidence type="ECO:0000313" key="2">
    <source>
        <dbReference type="Proteomes" id="UP000696485"/>
    </source>
</evidence>
<dbReference type="EMBL" id="JAAAUY010000901">
    <property type="protein sequence ID" value="KAF9325585.1"/>
    <property type="molecule type" value="Genomic_DNA"/>
</dbReference>
<dbReference type="Gene3D" id="3.90.180.10">
    <property type="entry name" value="Medium-chain alcohol dehydrogenases, catalytic domain"/>
    <property type="match status" value="1"/>
</dbReference>
<dbReference type="Proteomes" id="UP000696485">
    <property type="component" value="Unassembled WGS sequence"/>
</dbReference>
<organism evidence="1 2">
    <name type="scientific">Podila minutissima</name>
    <dbReference type="NCBI Taxonomy" id="64525"/>
    <lineage>
        <taxon>Eukaryota</taxon>
        <taxon>Fungi</taxon>
        <taxon>Fungi incertae sedis</taxon>
        <taxon>Mucoromycota</taxon>
        <taxon>Mortierellomycotina</taxon>
        <taxon>Mortierellomycetes</taxon>
        <taxon>Mortierellales</taxon>
        <taxon>Mortierellaceae</taxon>
        <taxon>Podila</taxon>
    </lineage>
</organism>
<dbReference type="InterPro" id="IPR011032">
    <property type="entry name" value="GroES-like_sf"/>
</dbReference>
<proteinExistence type="predicted"/>
<feature type="non-terminal residue" evidence="1">
    <location>
        <position position="132"/>
    </location>
</feature>
<accession>A0A9P5SCG4</accession>
<gene>
    <name evidence="1" type="primary">ETR1_1</name>
    <name evidence="1" type="ORF">BG006_010953</name>
</gene>
<dbReference type="SUPFAM" id="SSF50129">
    <property type="entry name" value="GroES-like"/>
    <property type="match status" value="1"/>
</dbReference>
<reference evidence="1" key="1">
    <citation type="journal article" date="2020" name="Fungal Divers.">
        <title>Resolving the Mortierellaceae phylogeny through synthesis of multi-gene phylogenetics and phylogenomics.</title>
        <authorList>
            <person name="Vandepol N."/>
            <person name="Liber J."/>
            <person name="Desiro A."/>
            <person name="Na H."/>
            <person name="Kennedy M."/>
            <person name="Barry K."/>
            <person name="Grigoriev I.V."/>
            <person name="Miller A.N."/>
            <person name="O'Donnell K."/>
            <person name="Stajich J.E."/>
            <person name="Bonito G."/>
        </authorList>
    </citation>
    <scope>NUCLEOTIDE SEQUENCE</scope>
    <source>
        <strain evidence="1">NVP1</strain>
    </source>
</reference>
<keyword evidence="2" id="KW-1185">Reference proteome</keyword>
<dbReference type="AlphaFoldDB" id="A0A9P5SCG4"/>
<evidence type="ECO:0000313" key="1">
    <source>
        <dbReference type="EMBL" id="KAF9325585.1"/>
    </source>
</evidence>
<protein>
    <submittedName>
        <fullName evidence="1">Mitochondrial 2-enoyl thioester reductase</fullName>
    </submittedName>
</protein>
<name>A0A9P5SCG4_9FUNG</name>
<sequence>MIPSRIATLTSHRTRIAFIGASKAFQTCGPKSAKRSLTALSAKHRALDRAKRDNLCGTPNTLSGYQTRAMNVTTGQQGTSIQATALVYSGYGRPVDVLKVLEHILPPPADDSVQVQFLAAPINPADINQIEG</sequence>
<comment type="caution">
    <text evidence="1">The sequence shown here is derived from an EMBL/GenBank/DDBJ whole genome shotgun (WGS) entry which is preliminary data.</text>
</comment>